<sequence length="52" mass="6060">MGRIQSPCPMPHAQCPMPNAQCPMNINYEVTYGTNYCSSFIPWRHWQIKLDC</sequence>
<comment type="caution">
    <text evidence="1">The sequence shown here is derived from an EMBL/GenBank/DDBJ whole genome shotgun (WGS) entry which is preliminary data.</text>
</comment>
<dbReference type="EMBL" id="JAIVFQ010000033">
    <property type="protein sequence ID" value="MCC5601580.1"/>
    <property type="molecule type" value="Genomic_DNA"/>
</dbReference>
<organism evidence="1 2">
    <name type="scientific">Nostoc favosum CHAB5714</name>
    <dbReference type="NCBI Taxonomy" id="2780399"/>
    <lineage>
        <taxon>Bacteria</taxon>
        <taxon>Bacillati</taxon>
        <taxon>Cyanobacteriota</taxon>
        <taxon>Cyanophyceae</taxon>
        <taxon>Nostocales</taxon>
        <taxon>Nostocaceae</taxon>
        <taxon>Nostoc</taxon>
        <taxon>Nostoc favosum</taxon>
    </lineage>
</organism>
<proteinExistence type="predicted"/>
<protein>
    <submittedName>
        <fullName evidence="1">Uncharacterized protein</fullName>
    </submittedName>
</protein>
<keyword evidence="2" id="KW-1185">Reference proteome</keyword>
<gene>
    <name evidence="1" type="ORF">LC586_20820</name>
</gene>
<name>A0ABS8IBJ2_9NOSO</name>
<reference evidence="1 2" key="1">
    <citation type="journal article" date="2021" name="Microorganisms">
        <title>Genome Evolution of Filamentous Cyanobacterium Nostoc Species: From Facultative Symbiosis to Free Living.</title>
        <authorList>
            <person name="Huo D."/>
            <person name="Li H."/>
            <person name="Cai F."/>
            <person name="Guo X."/>
            <person name="Qiao Z."/>
            <person name="Wang W."/>
            <person name="Yu G."/>
            <person name="Li R."/>
        </authorList>
    </citation>
    <scope>NUCLEOTIDE SEQUENCE [LARGE SCALE GENOMIC DNA]</scope>
    <source>
        <strain evidence="1 2">CHAB 5714</strain>
    </source>
</reference>
<evidence type="ECO:0000313" key="2">
    <source>
        <dbReference type="Proteomes" id="UP001199525"/>
    </source>
</evidence>
<dbReference type="RefSeq" id="WP_229486593.1">
    <property type="nucleotide sequence ID" value="NZ_JAIVFQ010000033.1"/>
</dbReference>
<evidence type="ECO:0000313" key="1">
    <source>
        <dbReference type="EMBL" id="MCC5601580.1"/>
    </source>
</evidence>
<accession>A0ABS8IBJ2</accession>
<dbReference type="Proteomes" id="UP001199525">
    <property type="component" value="Unassembled WGS sequence"/>
</dbReference>